<dbReference type="HOGENOM" id="CLU_3227005_0_0_1"/>
<proteinExistence type="predicted"/>
<dbReference type="AlphaFoldDB" id="H2XQN2"/>
<reference evidence="2" key="1">
    <citation type="journal article" date="2002" name="Science">
        <title>The draft genome of Ciona intestinalis: insights into chordate and vertebrate origins.</title>
        <authorList>
            <person name="Dehal P."/>
            <person name="Satou Y."/>
            <person name="Campbell R.K."/>
            <person name="Chapman J."/>
            <person name="Degnan B."/>
            <person name="De Tomaso A."/>
            <person name="Davidson B."/>
            <person name="Di Gregorio A."/>
            <person name="Gelpke M."/>
            <person name="Goodstein D.M."/>
            <person name="Harafuji N."/>
            <person name="Hastings K.E."/>
            <person name="Ho I."/>
            <person name="Hotta K."/>
            <person name="Huang W."/>
            <person name="Kawashima T."/>
            <person name="Lemaire P."/>
            <person name="Martinez D."/>
            <person name="Meinertzhagen I.A."/>
            <person name="Necula S."/>
            <person name="Nonaka M."/>
            <person name="Putnam N."/>
            <person name="Rash S."/>
            <person name="Saiga H."/>
            <person name="Satake M."/>
            <person name="Terry A."/>
            <person name="Yamada L."/>
            <person name="Wang H.G."/>
            <person name="Awazu S."/>
            <person name="Azumi K."/>
            <person name="Boore J."/>
            <person name="Branno M."/>
            <person name="Chin-Bow S."/>
            <person name="DeSantis R."/>
            <person name="Doyle S."/>
            <person name="Francino P."/>
            <person name="Keys D.N."/>
            <person name="Haga S."/>
            <person name="Hayashi H."/>
            <person name="Hino K."/>
            <person name="Imai K.S."/>
            <person name="Inaba K."/>
            <person name="Kano S."/>
            <person name="Kobayashi K."/>
            <person name="Kobayashi M."/>
            <person name="Lee B.I."/>
            <person name="Makabe K.W."/>
            <person name="Manohar C."/>
            <person name="Matassi G."/>
            <person name="Medina M."/>
            <person name="Mochizuki Y."/>
            <person name="Mount S."/>
            <person name="Morishita T."/>
            <person name="Miura S."/>
            <person name="Nakayama A."/>
            <person name="Nishizaka S."/>
            <person name="Nomoto H."/>
            <person name="Ohta F."/>
            <person name="Oishi K."/>
            <person name="Rigoutsos I."/>
            <person name="Sano M."/>
            <person name="Sasaki A."/>
            <person name="Sasakura Y."/>
            <person name="Shoguchi E."/>
            <person name="Shin-i T."/>
            <person name="Spagnuolo A."/>
            <person name="Stainier D."/>
            <person name="Suzuki M.M."/>
            <person name="Tassy O."/>
            <person name="Takatori N."/>
            <person name="Tokuoka M."/>
            <person name="Yagi K."/>
            <person name="Yoshizaki F."/>
            <person name="Wada S."/>
            <person name="Zhang C."/>
            <person name="Hyatt P.D."/>
            <person name="Larimer F."/>
            <person name="Detter C."/>
            <person name="Doggett N."/>
            <person name="Glavina T."/>
            <person name="Hawkins T."/>
            <person name="Richardson P."/>
            <person name="Lucas S."/>
            <person name="Kohara Y."/>
            <person name="Levine M."/>
            <person name="Satoh N."/>
            <person name="Rokhsar D.S."/>
        </authorList>
    </citation>
    <scope>NUCLEOTIDE SEQUENCE [LARGE SCALE GENOMIC DNA]</scope>
</reference>
<keyword evidence="2" id="KW-1185">Reference proteome</keyword>
<protein>
    <submittedName>
        <fullName evidence="1">Uncharacterized protein</fullName>
    </submittedName>
</protein>
<name>H2XQN2_CIOIN</name>
<reference evidence="1" key="2">
    <citation type="submission" date="2025-08" db="UniProtKB">
        <authorList>
            <consortium name="Ensembl"/>
        </authorList>
    </citation>
    <scope>IDENTIFICATION</scope>
</reference>
<dbReference type="Ensembl" id="ENSCINT00000032960.1">
    <property type="protein sequence ID" value="ENSCINP00000031966.1"/>
    <property type="gene ID" value="ENSCING00000022866.1"/>
</dbReference>
<sequence>MSILELGVPGCFNMADLVTLYVRTSCLFMDTKVRPSVVFEYSTN</sequence>
<reference evidence="1" key="3">
    <citation type="submission" date="2025-09" db="UniProtKB">
        <authorList>
            <consortium name="Ensembl"/>
        </authorList>
    </citation>
    <scope>IDENTIFICATION</scope>
</reference>
<dbReference type="Proteomes" id="UP000008144">
    <property type="component" value="Unassembled WGS sequence"/>
</dbReference>
<dbReference type="InParanoid" id="H2XQN2"/>
<evidence type="ECO:0000313" key="2">
    <source>
        <dbReference type="Proteomes" id="UP000008144"/>
    </source>
</evidence>
<accession>H2XQN2</accession>
<organism evidence="1 2">
    <name type="scientific">Ciona intestinalis</name>
    <name type="common">Transparent sea squirt</name>
    <name type="synonym">Ascidia intestinalis</name>
    <dbReference type="NCBI Taxonomy" id="7719"/>
    <lineage>
        <taxon>Eukaryota</taxon>
        <taxon>Metazoa</taxon>
        <taxon>Chordata</taxon>
        <taxon>Tunicata</taxon>
        <taxon>Ascidiacea</taxon>
        <taxon>Phlebobranchia</taxon>
        <taxon>Cionidae</taxon>
        <taxon>Ciona</taxon>
    </lineage>
</organism>
<evidence type="ECO:0000313" key="1">
    <source>
        <dbReference type="Ensembl" id="ENSCINP00000031966.1"/>
    </source>
</evidence>